<dbReference type="InterPro" id="IPR036278">
    <property type="entry name" value="Sialidase_sf"/>
</dbReference>
<gene>
    <name evidence="3" type="ORF">ACFFIT_05105</name>
</gene>
<feature type="domain" description="Bacterial Ig-like" evidence="2">
    <location>
        <begin position="203"/>
        <end position="296"/>
    </location>
</feature>
<dbReference type="InterPro" id="IPR044016">
    <property type="entry name" value="Big_13"/>
</dbReference>
<evidence type="ECO:0000313" key="3">
    <source>
        <dbReference type="EMBL" id="MFC0179473.1"/>
    </source>
</evidence>
<proteinExistence type="predicted"/>
<reference evidence="3 4" key="1">
    <citation type="submission" date="2024-09" db="EMBL/GenBank/DDBJ databases">
        <authorList>
            <person name="Sun Q."/>
            <person name="Mori K."/>
        </authorList>
    </citation>
    <scope>NUCLEOTIDE SEQUENCE [LARGE SCALE GENOMIC DNA]</scope>
    <source>
        <strain evidence="3 4">CCM 8545</strain>
    </source>
</reference>
<feature type="region of interest" description="Disordered" evidence="1">
    <location>
        <begin position="15"/>
        <end position="72"/>
    </location>
</feature>
<dbReference type="Gene3D" id="2.60.40.10">
    <property type="entry name" value="Immunoglobulins"/>
    <property type="match status" value="8"/>
</dbReference>
<protein>
    <submittedName>
        <fullName evidence="3">Ig-like domain-containing protein</fullName>
    </submittedName>
</protein>
<dbReference type="EMBL" id="JBHLXE010000048">
    <property type="protein sequence ID" value="MFC0179473.1"/>
    <property type="molecule type" value="Genomic_DNA"/>
</dbReference>
<evidence type="ECO:0000259" key="2">
    <source>
        <dbReference type="Pfam" id="PF19077"/>
    </source>
</evidence>
<name>A0ABV6CDZ8_9GAMM</name>
<dbReference type="Proteomes" id="UP001589758">
    <property type="component" value="Unassembled WGS sequence"/>
</dbReference>
<sequence length="1658" mass="180166">VVVTLPNGEELVFSTDPKEGEYPLSYGPTDEDGNAEFELQIPEGKLTDNTSGDLSVKQRDDAGNNSPALTYPVLVDTTPPGSIENLNIEGYNPDTDGLNTTTPTITGKGEAGQDVVVTLPNGEELVFSTDPKGDEYPLTYGPTDGNGNADFTLEIPEGKLTDNTSGDLSVKQRDDAGNDSPALTYPVIVDISAPENIEVFITSISDDSGVIDDFITNDKTLVISGTISRTLNTDERVEISIDGGNTWALVDLQGQNWSFENTNNLLLDGTFTAQVRVIDIANNVGAIYEQDITVDTVGPGNNAIEILAITPDTGIDGDFKTSTNTITVSGIIDNKLANDEIIKVTFDGGKTWKDAIVNNNTWSVELGPLADNNYTLQAQIFDIAGNPGAVDSQDLQIDGTEVGENTILIQSISDDSGAESDFITNDNTLIVNGTLDKPLGIGESIEIRINNENWIKVPAVNIINNNWVFTGFEDRILNDGDYIIDVRIVNIVGNTGSIDTKQITIDTVGPDINNKVYFDRISDDAGFADNDFKTNDTSLEFFGHLDKELEENEYVEISFDDGLTWNKTIVSGTEWYYDRQATPFENGTYKVKVRVIDYTGNLGYVTDSQDLVIDDSQIFQNSIVITDISDDKGVSNTDFVTNDNTLVLRGTIEETLESGQYIRLSLDGGNSWLRATVNPDGKSWILDLSQNTLGDGIYDLKAQIVNEFGTPEAEYVQSLTIDTAVTQTTISIDGISDDTNIDNDFNTADDTLIFYGSLSTSLDKDEFVQISLDGGLTWKLATVDGKNWTYDNTSQPLADKLDGYDVKVRVVDEAGNISGQDSQNVIINKAPPVGDVTVDPIATLDTTPTITGTFSGLRKGETVQVTIAGKVYSEINGNLTVNNSTGKWSLKIADADAINYSGRNNLELDVQAQIVTLSGAVKEDSSTDELTIYRAATVTKSPDFDYLADDTPAFVGRGNVGNGDVITVVIKNELGQTITTFTSNPGGGIEVDKLNSSWKITGNAWTSKGLSLDKGTYTITTSTSTLDGQGQQSGNTEEFTIFKPETTPAVTTVNRQDTASKVYAQPDGSYWLFYVTNSGANYNNDFNLYARKFNQKGEPISNQITIANSPYSDGHSLTDNLHFIYAYDVVFNDQGEFRVFYTSVNSQTPYIANFDKDGNRLSQGPTTNVQAFELDPTIVQMDNGDYVVFFASGTIHDYNLYMQRYKADGTAIDTTPVAQTTGVNAGNSFTFNLDGLVGAIQGSTNTSTTDGLNATHVSGDIYAVTYMSSKNRFDDGNTRDTDVWLRLYDFKTGKPLGEDVQVNVEDKFLQISPVVAYLADGTIVVTYLSNHTSTNGTAGNIQDFDIYSRRFKLDAENKLVALDDTDVRVNTTTDGVNGMLFDRVSTHYDMTALKHGGYVVTWSKFTAGNRAEVYSQAFDAAGNKLGGETLVSTNSSEFIDARPYVSALDDGGYVITWTKMADSNTNAWTNYTGDIYSVVVNADGSIRGQGDENVYPTNASYLDGTGALVGSDSVNTLDDKNGATSFDAGEGNDYIIISDSDFDFVDGNEGDDTLIWNSFEDLNLSDISGKVTSIEYIHMNDAYANTLTLNIEDVLAMTPENDHLLVIQGGEEDTVDLDLSNNEWSSLGAQTFRGETYNVFVHATEDAQLWIQQDIPVI</sequence>
<dbReference type="SUPFAM" id="SSF50939">
    <property type="entry name" value="Sialidases"/>
    <property type="match status" value="1"/>
</dbReference>
<feature type="non-terminal residue" evidence="3">
    <location>
        <position position="1"/>
    </location>
</feature>
<evidence type="ECO:0000256" key="1">
    <source>
        <dbReference type="SAM" id="MobiDB-lite"/>
    </source>
</evidence>
<feature type="domain" description="Bacterial Ig-like" evidence="2">
    <location>
        <begin position="626"/>
        <end position="723"/>
    </location>
</feature>
<accession>A0ABV6CDZ8</accession>
<feature type="region of interest" description="Disordered" evidence="1">
    <location>
        <begin position="159"/>
        <end position="179"/>
    </location>
</feature>
<organism evidence="3 4">
    <name type="scientific">Thorsellia kenyensis</name>
    <dbReference type="NCBI Taxonomy" id="1549888"/>
    <lineage>
        <taxon>Bacteria</taxon>
        <taxon>Pseudomonadati</taxon>
        <taxon>Pseudomonadota</taxon>
        <taxon>Gammaproteobacteria</taxon>
        <taxon>Enterobacterales</taxon>
        <taxon>Thorselliaceae</taxon>
        <taxon>Thorsellia</taxon>
    </lineage>
</organism>
<dbReference type="SUPFAM" id="SSF81296">
    <property type="entry name" value="E set domains"/>
    <property type="match status" value="1"/>
</dbReference>
<evidence type="ECO:0000313" key="4">
    <source>
        <dbReference type="Proteomes" id="UP001589758"/>
    </source>
</evidence>
<dbReference type="Pfam" id="PF19077">
    <property type="entry name" value="Big_13"/>
    <property type="match status" value="3"/>
</dbReference>
<comment type="caution">
    <text evidence="3">The sequence shown here is derived from an EMBL/GenBank/DDBJ whole genome shotgun (WGS) entry which is preliminary data.</text>
</comment>
<feature type="domain" description="Bacterial Ig-like" evidence="2">
    <location>
        <begin position="412"/>
        <end position="507"/>
    </location>
</feature>
<dbReference type="RefSeq" id="WP_385876575.1">
    <property type="nucleotide sequence ID" value="NZ_JBHLXE010000048.1"/>
</dbReference>
<keyword evidence="4" id="KW-1185">Reference proteome</keyword>
<dbReference type="InterPro" id="IPR013783">
    <property type="entry name" value="Ig-like_fold"/>
</dbReference>
<dbReference type="InterPro" id="IPR014756">
    <property type="entry name" value="Ig_E-set"/>
</dbReference>